<comment type="similarity">
    <text evidence="1">Belongs to the sulfur carrier protein TusA family.</text>
</comment>
<accession>A0A7V1K573</accession>
<evidence type="ECO:0000313" key="3">
    <source>
        <dbReference type="Proteomes" id="UP000070560"/>
    </source>
</evidence>
<dbReference type="Proteomes" id="UP000070560">
    <property type="component" value="Chromosome"/>
</dbReference>
<dbReference type="PANTHER" id="PTHR33279:SF6">
    <property type="entry name" value="SULFUR CARRIER PROTEIN YEDF-RELATED"/>
    <property type="match status" value="1"/>
</dbReference>
<dbReference type="EMBL" id="CP013015">
    <property type="protein sequence ID" value="AMM41938.1"/>
    <property type="molecule type" value="Genomic_DNA"/>
</dbReference>
<dbReference type="KEGG" id="daw:HS1_002152"/>
<dbReference type="Pfam" id="PF01206">
    <property type="entry name" value="TusA"/>
    <property type="match status" value="1"/>
</dbReference>
<sequence length="72" mass="8008">MGKRYTLDVCGEVCPMPVIKTKAMLDKMGPGEVLEVIVDYAPSKENVKRLAQSQGCKVKIEEGEKIKIIIEK</sequence>
<dbReference type="PROSITE" id="PS01148">
    <property type="entry name" value="UPF0033"/>
    <property type="match status" value="1"/>
</dbReference>
<dbReference type="CDD" id="cd00291">
    <property type="entry name" value="SirA_YedF_YeeD"/>
    <property type="match status" value="1"/>
</dbReference>
<protein>
    <submittedName>
        <fullName evidence="2">Uncharacterized protein</fullName>
    </submittedName>
</protein>
<evidence type="ECO:0000256" key="1">
    <source>
        <dbReference type="ARBA" id="ARBA00008984"/>
    </source>
</evidence>
<reference evidence="2 3" key="1">
    <citation type="submission" date="2015-10" db="EMBL/GenBank/DDBJ databases">
        <title>Candidatus Desulfofervidus auxilii, a hydrogenotrophic sulfate-reducing bacterium involved in the thermophilic anaerobic oxidation of methane.</title>
        <authorList>
            <person name="Krukenberg V."/>
            <person name="Richter M."/>
            <person name="Wegener G."/>
        </authorList>
    </citation>
    <scope>NUCLEOTIDE SEQUENCE [LARGE SCALE GENOMIC DNA]</scope>
    <source>
        <strain evidence="2 3">HS1</strain>
    </source>
</reference>
<dbReference type="OrthoDB" id="9801500at2"/>
<gene>
    <name evidence="2" type="ORF">HS1_002152</name>
</gene>
<dbReference type="Gene3D" id="3.30.110.40">
    <property type="entry name" value="TusA-like domain"/>
    <property type="match status" value="1"/>
</dbReference>
<dbReference type="InterPro" id="IPR036868">
    <property type="entry name" value="TusA-like_sf"/>
</dbReference>
<organism evidence="2 3">
    <name type="scientific">Desulfofervidus auxilii</name>
    <dbReference type="NCBI Taxonomy" id="1621989"/>
    <lineage>
        <taxon>Bacteria</taxon>
        <taxon>Pseudomonadati</taxon>
        <taxon>Thermodesulfobacteriota</taxon>
        <taxon>Candidatus Desulfofervidia</taxon>
        <taxon>Candidatus Desulfofervidales</taxon>
        <taxon>Candidatus Desulfofervidaceae</taxon>
        <taxon>Candidatus Desulfofervidus</taxon>
    </lineage>
</organism>
<dbReference type="InterPro" id="IPR001455">
    <property type="entry name" value="TusA-like"/>
</dbReference>
<dbReference type="AlphaFoldDB" id="A0A7V1K573"/>
<keyword evidence="3" id="KW-1185">Reference proteome</keyword>
<evidence type="ECO:0000313" key="2">
    <source>
        <dbReference type="EMBL" id="AMM41938.1"/>
    </source>
</evidence>
<proteinExistence type="inferred from homology"/>
<dbReference type="SUPFAM" id="SSF64307">
    <property type="entry name" value="SirA-like"/>
    <property type="match status" value="1"/>
</dbReference>
<name>A0A7V1K573_DESA2</name>
<dbReference type="PANTHER" id="PTHR33279">
    <property type="entry name" value="SULFUR CARRIER PROTEIN YEDF-RELATED"/>
    <property type="match status" value="1"/>
</dbReference>
<dbReference type="RefSeq" id="WP_066065237.1">
    <property type="nucleotide sequence ID" value="NZ_CP013015.1"/>
</dbReference>